<reference evidence="1 2" key="1">
    <citation type="submission" date="2020-04" db="EMBL/GenBank/DDBJ databases">
        <title>Metagenomic profiling of ammonia- and methane-oxidizing microorganisms in a Dutch drinking water treatment plant.</title>
        <authorList>
            <person name="Poghosyan L."/>
            <person name="Leucker S."/>
        </authorList>
    </citation>
    <scope>NUCLEOTIDE SEQUENCE [LARGE SCALE GENOMIC DNA]</scope>
    <source>
        <strain evidence="1">S-RSF-IL-03</strain>
    </source>
</reference>
<accession>A0A849SK02</accession>
<evidence type="ECO:0000313" key="1">
    <source>
        <dbReference type="EMBL" id="NOT33167.1"/>
    </source>
</evidence>
<name>A0A849SK02_UNCEI</name>
<organism evidence="1 2">
    <name type="scientific">Eiseniibacteriota bacterium</name>
    <dbReference type="NCBI Taxonomy" id="2212470"/>
    <lineage>
        <taxon>Bacteria</taxon>
        <taxon>Candidatus Eiseniibacteriota</taxon>
    </lineage>
</organism>
<comment type="caution">
    <text evidence="1">The sequence shown here is derived from an EMBL/GenBank/DDBJ whole genome shotgun (WGS) entry which is preliminary data.</text>
</comment>
<dbReference type="Proteomes" id="UP000580839">
    <property type="component" value="Unassembled WGS sequence"/>
</dbReference>
<protein>
    <submittedName>
        <fullName evidence="1">Uncharacterized protein</fullName>
    </submittedName>
</protein>
<sequence>MSHEAAHVILERECGVGLDSDCIEGLLAALTTWKDGEQIANPEQRAA</sequence>
<gene>
    <name evidence="1" type="ORF">HOP12_03255</name>
</gene>
<evidence type="ECO:0000313" key="2">
    <source>
        <dbReference type="Proteomes" id="UP000580839"/>
    </source>
</evidence>
<dbReference type="EMBL" id="JABFRW010000031">
    <property type="protein sequence ID" value="NOT33167.1"/>
    <property type="molecule type" value="Genomic_DNA"/>
</dbReference>
<dbReference type="AlphaFoldDB" id="A0A849SK02"/>
<proteinExistence type="predicted"/>